<gene>
    <name evidence="2" type="ORF">VMCG_05010</name>
</gene>
<feature type="region of interest" description="Disordered" evidence="1">
    <location>
        <begin position="413"/>
        <end position="441"/>
    </location>
</feature>
<feature type="region of interest" description="Disordered" evidence="1">
    <location>
        <begin position="553"/>
        <end position="576"/>
    </location>
</feature>
<dbReference type="PANTHER" id="PTHR16469:SF27">
    <property type="entry name" value="UBIQUITIN-ASSOCIATED AND SH3 DOMAIN-CONTAINING BA-RELATED"/>
    <property type="match status" value="1"/>
</dbReference>
<feature type="region of interest" description="Disordered" evidence="1">
    <location>
        <begin position="592"/>
        <end position="634"/>
    </location>
</feature>
<proteinExistence type="predicted"/>
<dbReference type="InterPro" id="IPR029033">
    <property type="entry name" value="His_PPase_superfam"/>
</dbReference>
<feature type="compositionally biased region" description="Basic and acidic residues" evidence="1">
    <location>
        <begin position="669"/>
        <end position="694"/>
    </location>
</feature>
<feature type="region of interest" description="Disordered" evidence="1">
    <location>
        <begin position="114"/>
        <end position="150"/>
    </location>
</feature>
<dbReference type="CDD" id="cd07067">
    <property type="entry name" value="HP_PGM_like"/>
    <property type="match status" value="1"/>
</dbReference>
<dbReference type="InterPro" id="IPR013078">
    <property type="entry name" value="His_Pase_superF_clade-1"/>
</dbReference>
<feature type="compositionally biased region" description="Low complexity" evidence="1">
    <location>
        <begin position="430"/>
        <end position="441"/>
    </location>
</feature>
<accession>A0A423WM12</accession>
<feature type="region of interest" description="Disordered" evidence="1">
    <location>
        <begin position="466"/>
        <end position="529"/>
    </location>
</feature>
<dbReference type="InterPro" id="IPR051710">
    <property type="entry name" value="Phosphatase_SH3-domain"/>
</dbReference>
<dbReference type="PANTHER" id="PTHR16469">
    <property type="entry name" value="UBIQUITIN-ASSOCIATED AND SH3 DOMAIN-CONTAINING BA-RELATED"/>
    <property type="match status" value="1"/>
</dbReference>
<dbReference type="Gene3D" id="3.40.50.1240">
    <property type="entry name" value="Phosphoglycerate mutase-like"/>
    <property type="match status" value="1"/>
</dbReference>
<dbReference type="AlphaFoldDB" id="A0A423WM12"/>
<dbReference type="EMBL" id="LKEA01000014">
    <property type="protein sequence ID" value="ROW04449.1"/>
    <property type="molecule type" value="Genomic_DNA"/>
</dbReference>
<evidence type="ECO:0000313" key="3">
    <source>
        <dbReference type="Proteomes" id="UP000283895"/>
    </source>
</evidence>
<name>A0A423WM12_9PEZI</name>
<evidence type="ECO:0000313" key="2">
    <source>
        <dbReference type="EMBL" id="ROW04449.1"/>
    </source>
</evidence>
<feature type="region of interest" description="Disordered" evidence="1">
    <location>
        <begin position="652"/>
        <end position="694"/>
    </location>
</feature>
<dbReference type="STRING" id="356882.A0A423WM12"/>
<dbReference type="SUPFAM" id="SSF53254">
    <property type="entry name" value="Phosphoglycerate mutase-like"/>
    <property type="match status" value="1"/>
</dbReference>
<dbReference type="OrthoDB" id="3898179at2759"/>
<sequence>MGRAPAYIFVVRHGNRLDAADKQWHLQSPTPYDPPITYSGWNQARAVGQKIADILRERELQDESAAAIDGTPRRRRKYRVVIHSSPFLRCIQTSIGISAGLASNPEPAFCTHTRTNSTTGAANPRLRPTFDNDFSNLPPKTFADSRPKTPRKSVIQKTVLRLDAFLGEWLTPGYFELITPPPGSGLMLASAKAELLRKEDYGGSFHTHHSPYYNPGPSLGTGQMWGQSPVGTQPDSGFDNAGSMAGALRRASNGESHLLSGGAYVAPVPTYAVDHNSEIPEGYVPHARDNCCHVDYQWDSMRGTLDWGDGGTLGEEWAAMHQRFRKGLQKMVDWYSTADQPTEMVTKERRHSVHEDDDECAIEDDEDDVDIESVVILVSHGAGCNALIGAITHQPVLTDVGLASLTQAIRKPGRDEDIRLGDGAGRGHATTTSHSQSQPSSGLVAIHQHYDLKLFASTEHLTATRSGRAGSIGMQGRGRLSSGFAVSPQSGVHANDHSASRSTSATANMGGVRRESGASSRGVGRIGLNTTGLNGGITVGSGVTRFLQRTPTSSAGAGGLWSPLRNNLEPDEDEEDDYLPNFSSFDIASTPTKAENTAPAAAAVGPTTPVTNGKGGATRKQADSRGSSVSPRAGTILEEPEHLEEELNHVPALPQRGSGAGGLWGSPKPLDENGIPRDLSSHKRRWTVTERCHQ</sequence>
<dbReference type="SMART" id="SM00855">
    <property type="entry name" value="PGAM"/>
    <property type="match status" value="1"/>
</dbReference>
<comment type="caution">
    <text evidence="2">The sequence shown here is derived from an EMBL/GenBank/DDBJ whole genome shotgun (WGS) entry which is preliminary data.</text>
</comment>
<evidence type="ECO:0000256" key="1">
    <source>
        <dbReference type="SAM" id="MobiDB-lite"/>
    </source>
</evidence>
<reference evidence="2 3" key="1">
    <citation type="submission" date="2015-09" db="EMBL/GenBank/DDBJ databases">
        <title>Host preference determinants of Valsa canker pathogens revealed by comparative genomics.</title>
        <authorList>
            <person name="Yin Z."/>
            <person name="Huang L."/>
        </authorList>
    </citation>
    <scope>NUCLEOTIDE SEQUENCE [LARGE SCALE GENOMIC DNA]</scope>
    <source>
        <strain evidence="2 3">03-1</strain>
    </source>
</reference>
<organism evidence="2 3">
    <name type="scientific">Cytospora schulzeri</name>
    <dbReference type="NCBI Taxonomy" id="448051"/>
    <lineage>
        <taxon>Eukaryota</taxon>
        <taxon>Fungi</taxon>
        <taxon>Dikarya</taxon>
        <taxon>Ascomycota</taxon>
        <taxon>Pezizomycotina</taxon>
        <taxon>Sordariomycetes</taxon>
        <taxon>Sordariomycetidae</taxon>
        <taxon>Diaporthales</taxon>
        <taxon>Cytosporaceae</taxon>
        <taxon>Cytospora</taxon>
    </lineage>
</organism>
<protein>
    <recommendedName>
        <fullName evidence="4">Phosphoglycerate mutase</fullName>
    </recommendedName>
</protein>
<dbReference type="Proteomes" id="UP000283895">
    <property type="component" value="Unassembled WGS sequence"/>
</dbReference>
<keyword evidence="3" id="KW-1185">Reference proteome</keyword>
<feature type="compositionally biased region" description="Low complexity" evidence="1">
    <location>
        <begin position="592"/>
        <end position="611"/>
    </location>
</feature>
<evidence type="ECO:0008006" key="4">
    <source>
        <dbReference type="Google" id="ProtNLM"/>
    </source>
</evidence>